<dbReference type="AlphaFoldDB" id="A0A0A2W379"/>
<evidence type="ECO:0000313" key="8">
    <source>
        <dbReference type="Proteomes" id="UP000030106"/>
    </source>
</evidence>
<feature type="transmembrane region" description="Helical" evidence="6">
    <location>
        <begin position="64"/>
        <end position="83"/>
    </location>
</feature>
<evidence type="ECO:0000256" key="1">
    <source>
        <dbReference type="ARBA" id="ARBA00004141"/>
    </source>
</evidence>
<dbReference type="Pfam" id="PF13520">
    <property type="entry name" value="AA_permease_2"/>
    <property type="match status" value="1"/>
</dbReference>
<evidence type="ECO:0000256" key="6">
    <source>
        <dbReference type="SAM" id="Phobius"/>
    </source>
</evidence>
<protein>
    <submittedName>
        <fullName evidence="7">Choline transport protein</fullName>
    </submittedName>
</protein>
<evidence type="ECO:0000256" key="2">
    <source>
        <dbReference type="ARBA" id="ARBA00022448"/>
    </source>
</evidence>
<dbReference type="EMBL" id="ANFO01000076">
    <property type="protein sequence ID" value="KGQ12905.1"/>
    <property type="molecule type" value="Genomic_DNA"/>
</dbReference>
<dbReference type="HOGENOM" id="CLU_004495_6_1_1"/>
<evidence type="ECO:0000256" key="3">
    <source>
        <dbReference type="ARBA" id="ARBA00022692"/>
    </source>
</evidence>
<proteinExistence type="predicted"/>
<comment type="caution">
    <text evidence="7">The sequence shown here is derived from an EMBL/GenBank/DDBJ whole genome shotgun (WGS) entry which is preliminary data.</text>
</comment>
<dbReference type="GO" id="GO:0016020">
    <property type="term" value="C:membrane"/>
    <property type="evidence" value="ECO:0007669"/>
    <property type="project" value="UniProtKB-SubCell"/>
</dbReference>
<evidence type="ECO:0000256" key="5">
    <source>
        <dbReference type="ARBA" id="ARBA00023136"/>
    </source>
</evidence>
<keyword evidence="4 6" id="KW-1133">Transmembrane helix</keyword>
<feature type="transmembrane region" description="Helical" evidence="6">
    <location>
        <begin position="140"/>
        <end position="163"/>
    </location>
</feature>
<organism evidence="7 8">
    <name type="scientific">Beauveria bassiana D1-5</name>
    <dbReference type="NCBI Taxonomy" id="1245745"/>
    <lineage>
        <taxon>Eukaryota</taxon>
        <taxon>Fungi</taxon>
        <taxon>Dikarya</taxon>
        <taxon>Ascomycota</taxon>
        <taxon>Pezizomycotina</taxon>
        <taxon>Sordariomycetes</taxon>
        <taxon>Hypocreomycetidae</taxon>
        <taxon>Hypocreales</taxon>
        <taxon>Cordycipitaceae</taxon>
        <taxon>Beauveria</taxon>
    </lineage>
</organism>
<feature type="transmembrane region" description="Helical" evidence="6">
    <location>
        <begin position="213"/>
        <end position="234"/>
    </location>
</feature>
<reference evidence="7 8" key="1">
    <citation type="submission" date="2012-10" db="EMBL/GenBank/DDBJ databases">
        <title>Genome sequencing and analysis of entomopathogenic fungi Beauveria bassiana D1-5.</title>
        <authorList>
            <person name="Li Q."/>
            <person name="Wang L."/>
            <person name="Zhang Z."/>
            <person name="Wang Q."/>
            <person name="Ren J."/>
            <person name="Wang M."/>
            <person name="Xu W."/>
            <person name="Wang J."/>
            <person name="Lu Y."/>
            <person name="Du Q."/>
            <person name="Sun Z."/>
        </authorList>
    </citation>
    <scope>NUCLEOTIDE SEQUENCE [LARGE SCALE GENOMIC DNA]</scope>
    <source>
        <strain evidence="7 8">D1-5</strain>
    </source>
</reference>
<dbReference type="PANTHER" id="PTHR45649">
    <property type="entry name" value="AMINO-ACID PERMEASE BAT1"/>
    <property type="match status" value="1"/>
</dbReference>
<dbReference type="PANTHER" id="PTHR45649:SF1">
    <property type="entry name" value="TRANSPORTER, PUTATIVE (EUROFUNG)-RELATED"/>
    <property type="match status" value="1"/>
</dbReference>
<feature type="transmembrane region" description="Helical" evidence="6">
    <location>
        <begin position="183"/>
        <end position="206"/>
    </location>
</feature>
<feature type="transmembrane region" description="Helical" evidence="6">
    <location>
        <begin position="298"/>
        <end position="320"/>
    </location>
</feature>
<evidence type="ECO:0000256" key="4">
    <source>
        <dbReference type="ARBA" id="ARBA00022989"/>
    </source>
</evidence>
<feature type="transmembrane region" description="Helical" evidence="6">
    <location>
        <begin position="394"/>
        <end position="412"/>
    </location>
</feature>
<feature type="transmembrane region" description="Helical" evidence="6">
    <location>
        <begin position="95"/>
        <end position="119"/>
    </location>
</feature>
<name>A0A0A2W379_BEABA</name>
<dbReference type="PIRSF" id="PIRSF006060">
    <property type="entry name" value="AA_transporter"/>
    <property type="match status" value="1"/>
</dbReference>
<feature type="transmembrane region" description="Helical" evidence="6">
    <location>
        <begin position="424"/>
        <end position="444"/>
    </location>
</feature>
<keyword evidence="5 6" id="KW-0472">Membrane</keyword>
<dbReference type="OrthoDB" id="3257095at2759"/>
<comment type="subcellular location">
    <subcellularLocation>
        <location evidence="1">Membrane</location>
        <topology evidence="1">Multi-pass membrane protein</topology>
    </subcellularLocation>
</comment>
<sequence length="543" mass="58591">MDSKKSEILYAESSGEGEVELCKIEPSIVAAVDDRDQLVKLGKKPVLKVSSRCKIVQHVMVKMANDLSVTVLITWEASLVLFSQGLENGGPGGLVYTYIIIWVGNLSTFTALCEMVSIAPTSAGQYHWVWMLAPKKSRNLLSFVTGWLTAAGWQASVASAAYLCGNLSQGLALLSAPSYQPTGWQNTLLSIGTMVVCWFIAIFLNFLLPKIEIAILVMHLTAFVGILVTLVTMGEHGDAASVFQTFMNGGNWPTQGLSVLVGMIGNAFAFIGADAAFHLAEEIQKPSIYIPRAMVSGMLINGVLGLSMLIAVCFSLVNLPDGPPQFIFPMLDVFYAVTKSAPAAAAMGSIIATMGICALIGLYVSASRVLWSFARDHGVPFWQTVSKVNATSQVPVWAVSITGIITCLLTLINIGSEVALNDVLSLSISCLYASYLITLSLFLWRRVTGAVAEPSDDEQETALPDQLVWGPWRLNAMLGTANNVFACLFLSFVLFFSFWPPATPVRAETMNYSFLGTGAVMGCSAIYYVFRAKKQYNGPVVEA</sequence>
<feature type="transmembrane region" description="Helical" evidence="6">
    <location>
        <begin position="481"/>
        <end position="500"/>
    </location>
</feature>
<keyword evidence="2" id="KW-0813">Transport</keyword>
<dbReference type="GO" id="GO:0022857">
    <property type="term" value="F:transmembrane transporter activity"/>
    <property type="evidence" value="ECO:0007669"/>
    <property type="project" value="InterPro"/>
</dbReference>
<keyword evidence="3 6" id="KW-0812">Transmembrane</keyword>
<dbReference type="eggNOG" id="KOG1289">
    <property type="taxonomic scope" value="Eukaryota"/>
</dbReference>
<dbReference type="Proteomes" id="UP000030106">
    <property type="component" value="Unassembled WGS sequence"/>
</dbReference>
<dbReference type="Gene3D" id="1.20.1740.10">
    <property type="entry name" value="Amino acid/polyamine transporter I"/>
    <property type="match status" value="1"/>
</dbReference>
<accession>A0A0A2W379</accession>
<feature type="transmembrane region" description="Helical" evidence="6">
    <location>
        <begin position="512"/>
        <end position="530"/>
    </location>
</feature>
<dbReference type="InterPro" id="IPR002293">
    <property type="entry name" value="AA/rel_permease1"/>
</dbReference>
<feature type="transmembrane region" description="Helical" evidence="6">
    <location>
        <begin position="340"/>
        <end position="365"/>
    </location>
</feature>
<gene>
    <name evidence="7" type="ORF">BBAD15_g1340</name>
</gene>
<evidence type="ECO:0000313" key="7">
    <source>
        <dbReference type="EMBL" id="KGQ12905.1"/>
    </source>
</evidence>
<dbReference type="STRING" id="1245745.A0A0A2W379"/>
<feature type="transmembrane region" description="Helical" evidence="6">
    <location>
        <begin position="254"/>
        <end position="277"/>
    </location>
</feature>